<reference evidence="2 3" key="1">
    <citation type="journal article" date="2019" name="Sci. Rep.">
        <title>Orb-weaving spider Araneus ventricosus genome elucidates the spidroin gene catalogue.</title>
        <authorList>
            <person name="Kono N."/>
            <person name="Nakamura H."/>
            <person name="Ohtoshi R."/>
            <person name="Moran D.A.P."/>
            <person name="Shinohara A."/>
            <person name="Yoshida Y."/>
            <person name="Fujiwara M."/>
            <person name="Mori M."/>
            <person name="Tomita M."/>
            <person name="Arakawa K."/>
        </authorList>
    </citation>
    <scope>NUCLEOTIDE SEQUENCE [LARGE SCALE GENOMIC DNA]</scope>
</reference>
<dbReference type="EMBL" id="BGPR01005967">
    <property type="protein sequence ID" value="GBN14945.1"/>
    <property type="molecule type" value="Genomic_DNA"/>
</dbReference>
<evidence type="ECO:0000256" key="1">
    <source>
        <dbReference type="SAM" id="MobiDB-lite"/>
    </source>
</evidence>
<feature type="region of interest" description="Disordered" evidence="1">
    <location>
        <begin position="95"/>
        <end position="115"/>
    </location>
</feature>
<protein>
    <submittedName>
        <fullName evidence="2">Uncharacterized protein</fullName>
    </submittedName>
</protein>
<dbReference type="AlphaFoldDB" id="A0A4Y2LJI1"/>
<keyword evidence="3" id="KW-1185">Reference proteome</keyword>
<evidence type="ECO:0000313" key="2">
    <source>
        <dbReference type="EMBL" id="GBN14945.1"/>
    </source>
</evidence>
<comment type="caution">
    <text evidence="2">The sequence shown here is derived from an EMBL/GenBank/DDBJ whole genome shotgun (WGS) entry which is preliminary data.</text>
</comment>
<name>A0A4Y2LJI1_ARAVE</name>
<proteinExistence type="predicted"/>
<accession>A0A4Y2LJI1</accession>
<sequence length="115" mass="12901">MPTKGVYSGTPGWGGFGGVTTQPTPTPNPTGYQNRPLNGWAEKSNTVCPPRQLCSPSCLVTGGRYRDRYRGRNLFRVGRSSRKMYSFHRRKLSPRINSNPDFRRIPLLRNGSSLT</sequence>
<evidence type="ECO:0000313" key="3">
    <source>
        <dbReference type="Proteomes" id="UP000499080"/>
    </source>
</evidence>
<organism evidence="2 3">
    <name type="scientific">Araneus ventricosus</name>
    <name type="common">Orbweaver spider</name>
    <name type="synonym">Epeira ventricosa</name>
    <dbReference type="NCBI Taxonomy" id="182803"/>
    <lineage>
        <taxon>Eukaryota</taxon>
        <taxon>Metazoa</taxon>
        <taxon>Ecdysozoa</taxon>
        <taxon>Arthropoda</taxon>
        <taxon>Chelicerata</taxon>
        <taxon>Arachnida</taxon>
        <taxon>Araneae</taxon>
        <taxon>Araneomorphae</taxon>
        <taxon>Entelegynae</taxon>
        <taxon>Araneoidea</taxon>
        <taxon>Araneidae</taxon>
        <taxon>Araneus</taxon>
    </lineage>
</organism>
<gene>
    <name evidence="2" type="ORF">AVEN_267161_1</name>
</gene>
<dbReference type="Proteomes" id="UP000499080">
    <property type="component" value="Unassembled WGS sequence"/>
</dbReference>
<feature type="region of interest" description="Disordered" evidence="1">
    <location>
        <begin position="1"/>
        <end position="38"/>
    </location>
</feature>